<dbReference type="Pfam" id="PF01593">
    <property type="entry name" value="Amino_oxidase"/>
    <property type="match status" value="1"/>
</dbReference>
<keyword evidence="7" id="KW-0560">Oxidoreductase</keyword>
<gene>
    <name evidence="11" type="ORF">KEF85_12850</name>
</gene>
<dbReference type="InterPro" id="IPR019546">
    <property type="entry name" value="TAT_signal_bac_arc"/>
</dbReference>
<comment type="similarity">
    <text evidence="3">Belongs to the tryptophan 2-monooxygenase family.</text>
</comment>
<reference evidence="11" key="1">
    <citation type="submission" date="2021-04" db="EMBL/GenBank/DDBJ databases">
        <title>Draft genome sequence data of methanotrophic Methylovulum sp. strain S1L and Methylomonas sp. strain S2AM isolated from boreal lake water columns.</title>
        <authorList>
            <person name="Rissanen A.J."/>
            <person name="Mangayil R."/>
            <person name="Svenning M.M."/>
            <person name="Khanongnuch R."/>
        </authorList>
    </citation>
    <scope>NUCLEOTIDE SEQUENCE</scope>
    <source>
        <strain evidence="11">S2AM</strain>
    </source>
</reference>
<keyword evidence="12" id="KW-1185">Reference proteome</keyword>
<name>A0A975MMS3_9GAMM</name>
<dbReference type="Proteomes" id="UP000676649">
    <property type="component" value="Chromosome"/>
</dbReference>
<dbReference type="InterPro" id="IPR001613">
    <property type="entry name" value="Flavin_amine_oxidase"/>
</dbReference>
<dbReference type="PANTHER" id="PTHR10742">
    <property type="entry name" value="FLAVIN MONOAMINE OXIDASE"/>
    <property type="match status" value="1"/>
</dbReference>
<evidence type="ECO:0000256" key="8">
    <source>
        <dbReference type="ARBA" id="ARBA00023070"/>
    </source>
</evidence>
<dbReference type="SUPFAM" id="SSF51905">
    <property type="entry name" value="FAD/NAD(P)-binding domain"/>
    <property type="match status" value="1"/>
</dbReference>
<dbReference type="PANTHER" id="PTHR10742:SF342">
    <property type="entry name" value="AMINE OXIDASE"/>
    <property type="match status" value="1"/>
</dbReference>
<comment type="pathway">
    <text evidence="2">Plant hormone metabolism; auxin biosynthesis.</text>
</comment>
<keyword evidence="8" id="KW-0073">Auxin biosynthesis</keyword>
<dbReference type="PRINTS" id="PR00757">
    <property type="entry name" value="AMINEOXDASEF"/>
</dbReference>
<dbReference type="GO" id="GO:0009063">
    <property type="term" value="P:amino acid catabolic process"/>
    <property type="evidence" value="ECO:0007669"/>
    <property type="project" value="TreeGrafter"/>
</dbReference>
<accession>A0A975MMS3</accession>
<evidence type="ECO:0000256" key="2">
    <source>
        <dbReference type="ARBA" id="ARBA00004814"/>
    </source>
</evidence>
<dbReference type="InterPro" id="IPR002937">
    <property type="entry name" value="Amino_oxidase"/>
</dbReference>
<proteinExistence type="inferred from homology"/>
<keyword evidence="6" id="KW-0732">Signal</keyword>
<evidence type="ECO:0000256" key="9">
    <source>
        <dbReference type="ARBA" id="ARBA00047321"/>
    </source>
</evidence>
<evidence type="ECO:0000256" key="1">
    <source>
        <dbReference type="ARBA" id="ARBA00001974"/>
    </source>
</evidence>
<organism evidence="11 12">
    <name type="scientific">Methylomonas paludis</name>
    <dbReference type="NCBI Taxonomy" id="1173101"/>
    <lineage>
        <taxon>Bacteria</taxon>
        <taxon>Pseudomonadati</taxon>
        <taxon>Pseudomonadota</taxon>
        <taxon>Gammaproteobacteria</taxon>
        <taxon>Methylococcales</taxon>
        <taxon>Methylococcaceae</taxon>
        <taxon>Methylomonas</taxon>
    </lineage>
</organism>
<dbReference type="EMBL" id="CP073754">
    <property type="protein sequence ID" value="QWF70224.1"/>
    <property type="molecule type" value="Genomic_DNA"/>
</dbReference>
<dbReference type="InterPro" id="IPR050281">
    <property type="entry name" value="Flavin_monoamine_oxidase"/>
</dbReference>
<dbReference type="GO" id="GO:0001716">
    <property type="term" value="F:L-amino-acid oxidase activity"/>
    <property type="evidence" value="ECO:0007669"/>
    <property type="project" value="TreeGrafter"/>
</dbReference>
<dbReference type="PROSITE" id="PS51318">
    <property type="entry name" value="TAT"/>
    <property type="match status" value="1"/>
</dbReference>
<evidence type="ECO:0000256" key="4">
    <source>
        <dbReference type="ARBA" id="ARBA00012535"/>
    </source>
</evidence>
<dbReference type="Gene3D" id="3.50.50.60">
    <property type="entry name" value="FAD/NAD(P)-binding domain"/>
    <property type="match status" value="1"/>
</dbReference>
<dbReference type="GO" id="GO:0050361">
    <property type="term" value="F:tryptophan 2-monooxygenase activity"/>
    <property type="evidence" value="ECO:0007669"/>
    <property type="project" value="UniProtKB-EC"/>
</dbReference>
<evidence type="ECO:0000259" key="10">
    <source>
        <dbReference type="Pfam" id="PF01593"/>
    </source>
</evidence>
<evidence type="ECO:0000256" key="7">
    <source>
        <dbReference type="ARBA" id="ARBA00023002"/>
    </source>
</evidence>
<dbReference type="InterPro" id="IPR006311">
    <property type="entry name" value="TAT_signal"/>
</dbReference>
<evidence type="ECO:0000313" key="11">
    <source>
        <dbReference type="EMBL" id="QWF70224.1"/>
    </source>
</evidence>
<evidence type="ECO:0000313" key="12">
    <source>
        <dbReference type="Proteomes" id="UP000676649"/>
    </source>
</evidence>
<comment type="catalytic activity">
    <reaction evidence="9">
        <text>L-tryptophan + O2 = indole-3-acetamide + CO2 + H2O</text>
        <dbReference type="Rhea" id="RHEA:16165"/>
        <dbReference type="ChEBI" id="CHEBI:15377"/>
        <dbReference type="ChEBI" id="CHEBI:15379"/>
        <dbReference type="ChEBI" id="CHEBI:16031"/>
        <dbReference type="ChEBI" id="CHEBI:16526"/>
        <dbReference type="ChEBI" id="CHEBI:57912"/>
        <dbReference type="EC" id="1.13.12.3"/>
    </reaction>
</comment>
<evidence type="ECO:0000256" key="6">
    <source>
        <dbReference type="ARBA" id="ARBA00022729"/>
    </source>
</evidence>
<dbReference type="NCBIfam" id="TIGR01409">
    <property type="entry name" value="TAT_signal_seq"/>
    <property type="match status" value="1"/>
</dbReference>
<evidence type="ECO:0000256" key="3">
    <source>
        <dbReference type="ARBA" id="ARBA00005833"/>
    </source>
</evidence>
<dbReference type="Gene3D" id="1.10.405.10">
    <property type="entry name" value="Guanine Nucleotide Dissociation Inhibitor, domain 1"/>
    <property type="match status" value="1"/>
</dbReference>
<sequence length="548" mass="59286">MARTPLMRMLRNLVSEHHAALQQGVSVETIRQQTGMQRRDFLKLSAVATAAAIIPFGKPLLAGSRQPKIAIIGAGIAGLNAALTLQDAGIASILYESDDHIGGRIQSITTAWQNGQVSEWCGEFIDSGHTTLQALAQRFGLELDDLLAAEPKNATETYYFGGKYYPAKQANADFQALVQILQDQNTAASYPTVYNSSTPTGEYLDSISVYDWIEKYVPGGHSSKLGQLLDGAYDIEYGASTKLQSSLNIVYLLPGPTNDLNLFGYSDEQYHIRGGNQQVITAIANALPANAINVSHKLTAISKLSNGKIQLTFSVTDATGSVSTKQANFDSVILTLPFSTLRKVDYSKAGFDHLKQTAITQLGYGTNAKVMLQFNERVWLDKGKWGHSNGTSYSDTGYQTAWDITRAQPGETGILVNYLGSKGLTITPDQGDEAFSTTSPAVRKYAAQFLKQIEPVFPGLSDEYTGLAALHSPKDDPNLLGSYSYWKVGQYTTFSGYEGVRQGNIHFAGEHCSTNFQGFMEGGAQEGERVAGEILADIQAGAFGKSDS</sequence>
<protein>
    <recommendedName>
        <fullName evidence="5">Tryptophan 2-monooxygenase</fullName>
        <ecNumber evidence="4">1.13.12.3</ecNumber>
    </recommendedName>
</protein>
<dbReference type="KEGG" id="mpad:KEF85_12850"/>
<dbReference type="SUPFAM" id="SSF54373">
    <property type="entry name" value="FAD-linked reductases, C-terminal domain"/>
    <property type="match status" value="1"/>
</dbReference>
<dbReference type="Gene3D" id="3.90.660.10">
    <property type="match status" value="1"/>
</dbReference>
<dbReference type="GO" id="GO:0009851">
    <property type="term" value="P:auxin biosynthetic process"/>
    <property type="evidence" value="ECO:0007669"/>
    <property type="project" value="UniProtKB-KW"/>
</dbReference>
<dbReference type="AlphaFoldDB" id="A0A975MMS3"/>
<evidence type="ECO:0000256" key="5">
    <source>
        <dbReference type="ARBA" id="ARBA00017871"/>
    </source>
</evidence>
<comment type="cofactor">
    <cofactor evidence="1">
        <name>FAD</name>
        <dbReference type="ChEBI" id="CHEBI:57692"/>
    </cofactor>
</comment>
<dbReference type="EC" id="1.13.12.3" evidence="4"/>
<dbReference type="Pfam" id="PF10518">
    <property type="entry name" value="TAT_signal"/>
    <property type="match status" value="1"/>
</dbReference>
<dbReference type="InterPro" id="IPR036188">
    <property type="entry name" value="FAD/NAD-bd_sf"/>
</dbReference>
<dbReference type="RefSeq" id="WP_215581176.1">
    <property type="nucleotide sequence ID" value="NZ_CP073754.1"/>
</dbReference>
<feature type="domain" description="Amine oxidase" evidence="10">
    <location>
        <begin position="76"/>
        <end position="535"/>
    </location>
</feature>